<sequence>MSDQFDFGALADALVRDLEGVASGQDHLMIEKWLHLDPNNKKLYLELKAKKDATAIFQSIAGFQTEAALSRVHQKTALIRRNKVRRIIAYSTAVAAATVLIMGLTGVIRLSRKSTTQQKMIASTAEIGPAVRRAQLILPGGAILPLVPSRDSAFNRGGANVKVSGDAMSYLGQTDLEKVIQKVFTPNGTTFKMALSDGTQVWLNAGSWVKFPAKFSKSQRLVEVSGEVYFEVASEPGRPFVVTAGGTQVQVLGTAFNLRAYAPQSLVTTTLLRGAVQVGPLAGKQFIRLSAGEQAVSSGEQVPQKLTLDAGELRQVSGWRSQRFIFKGTKVREVLEEIARWYDVEVVYEQGFNGEERYHGEISREVSLNKLCSMLETTGAAHLQIQGRKLLAGPVSTQR</sequence>
<keyword evidence="1" id="KW-0812">Transmembrane</keyword>
<dbReference type="Gene3D" id="3.55.50.30">
    <property type="match status" value="1"/>
</dbReference>
<dbReference type="EMBL" id="JBEXAC010000002">
    <property type="protein sequence ID" value="MET7000677.1"/>
    <property type="molecule type" value="Genomic_DNA"/>
</dbReference>
<dbReference type="Proteomes" id="UP001549749">
    <property type="component" value="Unassembled WGS sequence"/>
</dbReference>
<name>A0ABV2TCB2_9BACT</name>
<organism evidence="4 5">
    <name type="scientific">Chitinophaga defluvii</name>
    <dbReference type="NCBI Taxonomy" id="3163343"/>
    <lineage>
        <taxon>Bacteria</taxon>
        <taxon>Pseudomonadati</taxon>
        <taxon>Bacteroidota</taxon>
        <taxon>Chitinophagia</taxon>
        <taxon>Chitinophagales</taxon>
        <taxon>Chitinophagaceae</taxon>
        <taxon>Chitinophaga</taxon>
    </lineage>
</organism>
<gene>
    <name evidence="4" type="ORF">ABR189_25055</name>
</gene>
<dbReference type="InterPro" id="IPR032508">
    <property type="entry name" value="FecR_C"/>
</dbReference>
<dbReference type="RefSeq" id="WP_354663230.1">
    <property type="nucleotide sequence ID" value="NZ_JBEXAC010000002.1"/>
</dbReference>
<feature type="transmembrane region" description="Helical" evidence="1">
    <location>
        <begin position="87"/>
        <end position="108"/>
    </location>
</feature>
<dbReference type="InterPro" id="IPR012373">
    <property type="entry name" value="Ferrdict_sens_TM"/>
</dbReference>
<feature type="domain" description="FecR protein" evidence="2">
    <location>
        <begin position="182"/>
        <end position="276"/>
    </location>
</feature>
<feature type="domain" description="Protein FecR C-terminal" evidence="3">
    <location>
        <begin position="323"/>
        <end position="390"/>
    </location>
</feature>
<evidence type="ECO:0000259" key="3">
    <source>
        <dbReference type="Pfam" id="PF16344"/>
    </source>
</evidence>
<dbReference type="PANTHER" id="PTHR30273:SF2">
    <property type="entry name" value="PROTEIN FECR"/>
    <property type="match status" value="1"/>
</dbReference>
<dbReference type="Gene3D" id="2.60.120.1440">
    <property type="match status" value="1"/>
</dbReference>
<evidence type="ECO:0000256" key="1">
    <source>
        <dbReference type="SAM" id="Phobius"/>
    </source>
</evidence>
<dbReference type="PANTHER" id="PTHR30273">
    <property type="entry name" value="PERIPLASMIC SIGNAL SENSOR AND SIGMA FACTOR ACTIVATOR FECR-RELATED"/>
    <property type="match status" value="1"/>
</dbReference>
<dbReference type="Pfam" id="PF04773">
    <property type="entry name" value="FecR"/>
    <property type="match status" value="1"/>
</dbReference>
<keyword evidence="5" id="KW-1185">Reference proteome</keyword>
<accession>A0ABV2TCB2</accession>
<proteinExistence type="predicted"/>
<evidence type="ECO:0000313" key="4">
    <source>
        <dbReference type="EMBL" id="MET7000677.1"/>
    </source>
</evidence>
<dbReference type="InterPro" id="IPR006860">
    <property type="entry name" value="FecR"/>
</dbReference>
<dbReference type="Pfam" id="PF16344">
    <property type="entry name" value="FecR_C"/>
    <property type="match status" value="1"/>
</dbReference>
<keyword evidence="1" id="KW-0472">Membrane</keyword>
<reference evidence="4 5" key="1">
    <citation type="submission" date="2024-06" db="EMBL/GenBank/DDBJ databases">
        <title>Chitinophaga defluvii sp. nov., isolated from municipal sewage.</title>
        <authorList>
            <person name="Zhang L."/>
        </authorList>
    </citation>
    <scope>NUCLEOTIDE SEQUENCE [LARGE SCALE GENOMIC DNA]</scope>
    <source>
        <strain evidence="4 5">H8</strain>
    </source>
</reference>
<protein>
    <submittedName>
        <fullName evidence="4">FecR domain-containing protein</fullName>
    </submittedName>
</protein>
<keyword evidence="1" id="KW-1133">Transmembrane helix</keyword>
<comment type="caution">
    <text evidence="4">The sequence shown here is derived from an EMBL/GenBank/DDBJ whole genome shotgun (WGS) entry which is preliminary data.</text>
</comment>
<evidence type="ECO:0000259" key="2">
    <source>
        <dbReference type="Pfam" id="PF04773"/>
    </source>
</evidence>
<evidence type="ECO:0000313" key="5">
    <source>
        <dbReference type="Proteomes" id="UP001549749"/>
    </source>
</evidence>